<evidence type="ECO:0000256" key="1">
    <source>
        <dbReference type="ARBA" id="ARBA00004141"/>
    </source>
</evidence>
<comment type="subcellular location">
    <subcellularLocation>
        <location evidence="5">Cell membrane</location>
        <topology evidence="5">Multi-pass membrane protein</topology>
    </subcellularLocation>
    <subcellularLocation>
        <location evidence="1">Membrane</location>
        <topology evidence="1">Multi-pass membrane protein</topology>
    </subcellularLocation>
</comment>
<dbReference type="AlphaFoldDB" id="A0A847TCA9"/>
<comment type="caution">
    <text evidence="7">The sequence shown here is derived from an EMBL/GenBank/DDBJ whole genome shotgun (WGS) entry which is preliminary data.</text>
</comment>
<evidence type="ECO:0000259" key="6">
    <source>
        <dbReference type="PROSITE" id="PS50928"/>
    </source>
</evidence>
<dbReference type="PANTHER" id="PTHR43376">
    <property type="entry name" value="OLIGOPEPTIDE TRANSPORT SYSTEM PERMEASE PROTEIN"/>
    <property type="match status" value="1"/>
</dbReference>
<evidence type="ECO:0000313" key="8">
    <source>
        <dbReference type="Proteomes" id="UP000619835"/>
    </source>
</evidence>
<organism evidence="7 8">
    <name type="scientific">Haloferax volcanii</name>
    <name type="common">Halobacterium volcanii</name>
    <dbReference type="NCBI Taxonomy" id="2246"/>
    <lineage>
        <taxon>Archaea</taxon>
        <taxon>Methanobacteriati</taxon>
        <taxon>Methanobacteriota</taxon>
        <taxon>Stenosarchaea group</taxon>
        <taxon>Halobacteria</taxon>
        <taxon>Halobacteriales</taxon>
        <taxon>Haloferacaceae</taxon>
        <taxon>Haloferax</taxon>
    </lineage>
</organism>
<dbReference type="CDD" id="cd06261">
    <property type="entry name" value="TM_PBP2"/>
    <property type="match status" value="1"/>
</dbReference>
<feature type="transmembrane region" description="Helical" evidence="5">
    <location>
        <begin position="293"/>
        <end position="312"/>
    </location>
</feature>
<dbReference type="Gene3D" id="1.10.3720.10">
    <property type="entry name" value="MetI-like"/>
    <property type="match status" value="1"/>
</dbReference>
<dbReference type="RefSeq" id="WP_006599950.1">
    <property type="nucleotide sequence ID" value="NZ_JAUDRO010000004.1"/>
</dbReference>
<feature type="transmembrane region" description="Helical" evidence="5">
    <location>
        <begin position="105"/>
        <end position="125"/>
    </location>
</feature>
<evidence type="ECO:0000256" key="3">
    <source>
        <dbReference type="ARBA" id="ARBA00022989"/>
    </source>
</evidence>
<sequence length="332" mass="34993">MTAHFRAVGRGVVEYGATLLAALTVNFALPHLAPGDPLRYVVGQAVADLSAAQRRELLATYGLDQPLHIQYVDYLLGIVRGDLGSSVMFGRPVAAVILEHLPSTLVLVGLTLVVSTLVGTLLGAWSAWNEGSETDAALLTALVAANSTPAFWVGMLFVSVFAFRLGWFPSYGIASVAGTTGVFDTLVDRAMHLALPLATLTLARTGGIYLVARGSVLTTTDADFVRFERAKGLSERAILFRHALPNALLPIYTRFTLQLGTLVGGAVVVETVFSYPGLGMLVYDAALARDYPLLQGAFLVLTVTVIAANVLADVTYPFVDPRTGAAGGGAAE</sequence>
<evidence type="ECO:0000256" key="2">
    <source>
        <dbReference type="ARBA" id="ARBA00022692"/>
    </source>
</evidence>
<dbReference type="SUPFAM" id="SSF161098">
    <property type="entry name" value="MetI-like"/>
    <property type="match status" value="1"/>
</dbReference>
<name>A0A847TCA9_HALVO</name>
<dbReference type="InterPro" id="IPR035906">
    <property type="entry name" value="MetI-like_sf"/>
</dbReference>
<feature type="transmembrane region" description="Helical" evidence="5">
    <location>
        <begin position="137"/>
        <end position="162"/>
    </location>
</feature>
<dbReference type="GO" id="GO:0055085">
    <property type="term" value="P:transmembrane transport"/>
    <property type="evidence" value="ECO:0007669"/>
    <property type="project" value="InterPro"/>
</dbReference>
<dbReference type="GO" id="GO:0005886">
    <property type="term" value="C:plasma membrane"/>
    <property type="evidence" value="ECO:0007669"/>
    <property type="project" value="UniProtKB-SubCell"/>
</dbReference>
<feature type="transmembrane region" description="Helical" evidence="5">
    <location>
        <begin position="251"/>
        <end position="273"/>
    </location>
</feature>
<dbReference type="Pfam" id="PF00528">
    <property type="entry name" value="BPD_transp_1"/>
    <property type="match status" value="1"/>
</dbReference>
<proteinExistence type="inferred from homology"/>
<dbReference type="Proteomes" id="UP000619835">
    <property type="component" value="Unassembled WGS sequence"/>
</dbReference>
<dbReference type="InterPro" id="IPR000515">
    <property type="entry name" value="MetI-like"/>
</dbReference>
<feature type="transmembrane region" description="Helical" evidence="5">
    <location>
        <begin position="12"/>
        <end position="33"/>
    </location>
</feature>
<dbReference type="PANTHER" id="PTHR43376:SF1">
    <property type="entry name" value="OLIGOPEPTIDE TRANSPORT SYSTEM PERMEASE PROTEIN"/>
    <property type="match status" value="1"/>
</dbReference>
<accession>A0A847TCA9</accession>
<keyword evidence="5" id="KW-0813">Transport</keyword>
<evidence type="ECO:0000256" key="4">
    <source>
        <dbReference type="ARBA" id="ARBA00023136"/>
    </source>
</evidence>
<dbReference type="EMBL" id="WOWC01000001">
    <property type="protein sequence ID" value="NLV03302.1"/>
    <property type="molecule type" value="Genomic_DNA"/>
</dbReference>
<feature type="domain" description="ABC transmembrane type-1" evidence="6">
    <location>
        <begin position="101"/>
        <end position="312"/>
    </location>
</feature>
<keyword evidence="2 5" id="KW-0812">Transmembrane</keyword>
<keyword evidence="3 5" id="KW-1133">Transmembrane helix</keyword>
<keyword evidence="4 5" id="KW-0472">Membrane</keyword>
<evidence type="ECO:0000313" key="7">
    <source>
        <dbReference type="EMBL" id="NLV03302.1"/>
    </source>
</evidence>
<protein>
    <submittedName>
        <fullName evidence="7">ABC transporter permease subunit</fullName>
    </submittedName>
</protein>
<reference evidence="7" key="1">
    <citation type="submission" date="2019-12" db="EMBL/GenBank/DDBJ databases">
        <title>Haloferax alexandrinus strain pws11.</title>
        <authorList>
            <person name="Verma D.K."/>
            <person name="Gopal K."/>
            <person name="Prasad E.S."/>
        </authorList>
    </citation>
    <scope>NUCLEOTIDE SEQUENCE</scope>
    <source>
        <strain evidence="7">Pws11</strain>
    </source>
</reference>
<comment type="similarity">
    <text evidence="5">Belongs to the binding-protein-dependent transport system permease family.</text>
</comment>
<gene>
    <name evidence="7" type="ORF">GOC85_12005</name>
</gene>
<dbReference type="PROSITE" id="PS50928">
    <property type="entry name" value="ABC_TM1"/>
    <property type="match status" value="1"/>
</dbReference>
<evidence type="ECO:0000256" key="5">
    <source>
        <dbReference type="RuleBase" id="RU363032"/>
    </source>
</evidence>